<feature type="domain" description="Anti-sigma K factor RskA C-terminal" evidence="12">
    <location>
        <begin position="97"/>
        <end position="243"/>
    </location>
</feature>
<dbReference type="RefSeq" id="WP_110340143.1">
    <property type="nucleotide sequence ID" value="NZ_JBHVKT010000005.1"/>
</dbReference>
<evidence type="ECO:0000256" key="9">
    <source>
        <dbReference type="ARBA" id="ARBA00029829"/>
    </source>
</evidence>
<dbReference type="OrthoDB" id="153510at2"/>
<gene>
    <name evidence="14" type="ORF">BA062_22960</name>
</gene>
<keyword evidence="5 11" id="KW-1133">Transmembrane helix</keyword>
<dbReference type="InterPro" id="IPR018764">
    <property type="entry name" value="RskA_C"/>
</dbReference>
<dbReference type="InterPro" id="IPR051474">
    <property type="entry name" value="Anti-sigma-K/W_factor"/>
</dbReference>
<dbReference type="AlphaFoldDB" id="A0A318LK23"/>
<feature type="transmembrane region" description="Helical" evidence="11">
    <location>
        <begin position="93"/>
        <end position="117"/>
    </location>
</feature>
<evidence type="ECO:0000256" key="3">
    <source>
        <dbReference type="ARBA" id="ARBA00022475"/>
    </source>
</evidence>
<evidence type="ECO:0000313" key="15">
    <source>
        <dbReference type="Proteomes" id="UP000247892"/>
    </source>
</evidence>
<evidence type="ECO:0000259" key="12">
    <source>
        <dbReference type="Pfam" id="PF10099"/>
    </source>
</evidence>
<dbReference type="PANTHER" id="PTHR37461:SF1">
    <property type="entry name" value="ANTI-SIGMA-K FACTOR RSKA"/>
    <property type="match status" value="1"/>
</dbReference>
<keyword evidence="7 11" id="KW-0472">Membrane</keyword>
<keyword evidence="6" id="KW-0805">Transcription regulation</keyword>
<comment type="subcellular location">
    <subcellularLocation>
        <location evidence="2">Cell membrane</location>
    </subcellularLocation>
    <subcellularLocation>
        <location evidence="1">Membrane</location>
        <topology evidence="1">Single-pass membrane protein</topology>
    </subcellularLocation>
</comment>
<protein>
    <recommendedName>
        <fullName evidence="10">Regulator of SigK</fullName>
    </recommendedName>
    <alternativeName>
        <fullName evidence="9">Sigma-K anti-sigma factor RskA</fullName>
    </alternativeName>
</protein>
<dbReference type="InterPro" id="IPR041916">
    <property type="entry name" value="Anti_sigma_zinc_sf"/>
</dbReference>
<sequence length="253" mass="26556">MTSPDLHTLAGAYALDALDEHESARFHRHLGECAACAQEVRELRATAARLGEAAAQTPPEHLKDRVLAELRNTRQLPPSAGEKPRRAGREPRWALIAAIAAAVVGLALAGVAGGIALHTQDRYEAAQERIDQATRRYGPVAELLAAPDVRVERAPSTIGGSATVLVSRARESMMVLGGGLPPREPGRDYELWLLQPDGEMHSAGVLPSDEMLLAGPAEGVDTARAMAVTVEQAGGSPTGAPSGAPILQVDMPA</sequence>
<dbReference type="Gene3D" id="1.10.10.1320">
    <property type="entry name" value="Anti-sigma factor, zinc-finger domain"/>
    <property type="match status" value="1"/>
</dbReference>
<evidence type="ECO:0000259" key="13">
    <source>
        <dbReference type="Pfam" id="PF22618"/>
    </source>
</evidence>
<evidence type="ECO:0000256" key="1">
    <source>
        <dbReference type="ARBA" id="ARBA00004167"/>
    </source>
</evidence>
<evidence type="ECO:0000256" key="6">
    <source>
        <dbReference type="ARBA" id="ARBA00023015"/>
    </source>
</evidence>
<evidence type="ECO:0000256" key="10">
    <source>
        <dbReference type="ARBA" id="ARBA00030803"/>
    </source>
</evidence>
<evidence type="ECO:0000256" key="11">
    <source>
        <dbReference type="SAM" id="Phobius"/>
    </source>
</evidence>
<name>A0A318LK23_9PSEU</name>
<feature type="domain" description="Anti-sigma-K factor RskA N-terminal" evidence="13">
    <location>
        <begin position="6"/>
        <end position="48"/>
    </location>
</feature>
<evidence type="ECO:0000256" key="4">
    <source>
        <dbReference type="ARBA" id="ARBA00022692"/>
    </source>
</evidence>
<keyword evidence="15" id="KW-1185">Reference proteome</keyword>
<evidence type="ECO:0000256" key="8">
    <source>
        <dbReference type="ARBA" id="ARBA00023163"/>
    </source>
</evidence>
<dbReference type="GO" id="GO:0006417">
    <property type="term" value="P:regulation of translation"/>
    <property type="evidence" value="ECO:0007669"/>
    <property type="project" value="TreeGrafter"/>
</dbReference>
<dbReference type="GO" id="GO:0016989">
    <property type="term" value="F:sigma factor antagonist activity"/>
    <property type="evidence" value="ECO:0007669"/>
    <property type="project" value="TreeGrafter"/>
</dbReference>
<dbReference type="GO" id="GO:0005886">
    <property type="term" value="C:plasma membrane"/>
    <property type="evidence" value="ECO:0007669"/>
    <property type="project" value="UniProtKB-SubCell"/>
</dbReference>
<keyword evidence="8" id="KW-0804">Transcription</keyword>
<proteinExistence type="predicted"/>
<keyword evidence="3" id="KW-1003">Cell membrane</keyword>
<dbReference type="PANTHER" id="PTHR37461">
    <property type="entry name" value="ANTI-SIGMA-K FACTOR RSKA"/>
    <property type="match status" value="1"/>
</dbReference>
<keyword evidence="4 11" id="KW-0812">Transmembrane</keyword>
<dbReference type="Pfam" id="PF10099">
    <property type="entry name" value="RskA_C"/>
    <property type="match status" value="1"/>
</dbReference>
<evidence type="ECO:0000256" key="2">
    <source>
        <dbReference type="ARBA" id="ARBA00004236"/>
    </source>
</evidence>
<evidence type="ECO:0000256" key="7">
    <source>
        <dbReference type="ARBA" id="ARBA00023136"/>
    </source>
</evidence>
<dbReference type="InterPro" id="IPR053877">
    <property type="entry name" value="RskA_N"/>
</dbReference>
<dbReference type="EMBL" id="MASU01000009">
    <property type="protein sequence ID" value="PXY28709.1"/>
    <property type="molecule type" value="Genomic_DNA"/>
</dbReference>
<evidence type="ECO:0000256" key="5">
    <source>
        <dbReference type="ARBA" id="ARBA00022989"/>
    </source>
</evidence>
<dbReference type="Pfam" id="PF22618">
    <property type="entry name" value="RskA_N"/>
    <property type="match status" value="1"/>
</dbReference>
<evidence type="ECO:0000313" key="14">
    <source>
        <dbReference type="EMBL" id="PXY28709.1"/>
    </source>
</evidence>
<organism evidence="14 15">
    <name type="scientific">Prauserella flavalba</name>
    <dbReference type="NCBI Taxonomy" id="1477506"/>
    <lineage>
        <taxon>Bacteria</taxon>
        <taxon>Bacillati</taxon>
        <taxon>Actinomycetota</taxon>
        <taxon>Actinomycetes</taxon>
        <taxon>Pseudonocardiales</taxon>
        <taxon>Pseudonocardiaceae</taxon>
        <taxon>Prauserella</taxon>
    </lineage>
</organism>
<dbReference type="Proteomes" id="UP000247892">
    <property type="component" value="Unassembled WGS sequence"/>
</dbReference>
<reference evidence="14 15" key="1">
    <citation type="submission" date="2016-07" db="EMBL/GenBank/DDBJ databases">
        <title>Draft genome sequence of Prauserella sp. YIM 121212, isolated from alkaline soil.</title>
        <authorList>
            <person name="Ruckert C."/>
            <person name="Albersmeier A."/>
            <person name="Jiang C.-L."/>
            <person name="Jiang Y."/>
            <person name="Kalinowski J."/>
            <person name="Schneider O."/>
            <person name="Winkler A."/>
            <person name="Zotchev S.B."/>
        </authorList>
    </citation>
    <scope>NUCLEOTIDE SEQUENCE [LARGE SCALE GENOMIC DNA]</scope>
    <source>
        <strain evidence="14 15">YIM 121212</strain>
    </source>
</reference>
<accession>A0A318LK23</accession>
<comment type="caution">
    <text evidence="14">The sequence shown here is derived from an EMBL/GenBank/DDBJ whole genome shotgun (WGS) entry which is preliminary data.</text>
</comment>